<evidence type="ECO:0000256" key="1">
    <source>
        <dbReference type="SAM" id="Phobius"/>
    </source>
</evidence>
<dbReference type="RefSeq" id="WP_160794645.1">
    <property type="nucleotide sequence ID" value="NZ_WSSB01000002.1"/>
</dbReference>
<keyword evidence="1" id="KW-0472">Membrane</keyword>
<keyword evidence="2" id="KW-0560">Oxidoreductase</keyword>
<gene>
    <name evidence="2" type="ORF">GQF02_02605</name>
</gene>
<dbReference type="AlphaFoldDB" id="A0A845BHT3"/>
<comment type="caution">
    <text evidence="2">The sequence shown here is derived from an EMBL/GenBank/DDBJ whole genome shotgun (WGS) entry which is preliminary data.</text>
</comment>
<dbReference type="PANTHER" id="PTHR40057:SF1">
    <property type="entry name" value="SLR1162 PROTEIN"/>
    <property type="match status" value="1"/>
</dbReference>
<evidence type="ECO:0000313" key="3">
    <source>
        <dbReference type="Proteomes" id="UP000467214"/>
    </source>
</evidence>
<dbReference type="EMBL" id="WSSB01000002">
    <property type="protein sequence ID" value="MXR35865.1"/>
    <property type="molecule type" value="Genomic_DNA"/>
</dbReference>
<dbReference type="SUPFAM" id="SSF54909">
    <property type="entry name" value="Dimeric alpha+beta barrel"/>
    <property type="match status" value="1"/>
</dbReference>
<name>A0A845BHT3_9NEIS</name>
<proteinExistence type="predicted"/>
<evidence type="ECO:0000313" key="2">
    <source>
        <dbReference type="EMBL" id="MXR35865.1"/>
    </source>
</evidence>
<dbReference type="Proteomes" id="UP000467214">
    <property type="component" value="Unassembled WGS sequence"/>
</dbReference>
<keyword evidence="2" id="KW-0503">Monooxygenase</keyword>
<dbReference type="PANTHER" id="PTHR40057">
    <property type="entry name" value="SLR1162 PROTEIN"/>
    <property type="match status" value="1"/>
</dbReference>
<organism evidence="2 3">
    <name type="scientific">Craterilacuibacter sinensis</name>
    <dbReference type="NCBI Taxonomy" id="2686017"/>
    <lineage>
        <taxon>Bacteria</taxon>
        <taxon>Pseudomonadati</taxon>
        <taxon>Pseudomonadota</taxon>
        <taxon>Betaproteobacteria</taxon>
        <taxon>Neisseriales</taxon>
        <taxon>Neisseriaceae</taxon>
        <taxon>Craterilacuibacter</taxon>
    </lineage>
</organism>
<dbReference type="InterPro" id="IPR011008">
    <property type="entry name" value="Dimeric_a/b-barrel"/>
</dbReference>
<keyword evidence="3" id="KW-1185">Reference proteome</keyword>
<feature type="transmembrane region" description="Helical" evidence="1">
    <location>
        <begin position="138"/>
        <end position="161"/>
    </location>
</feature>
<keyword evidence="1" id="KW-1133">Transmembrane helix</keyword>
<accession>A0A845BHT3</accession>
<dbReference type="GO" id="GO:0004497">
    <property type="term" value="F:monooxygenase activity"/>
    <property type="evidence" value="ECO:0007669"/>
    <property type="project" value="UniProtKB-KW"/>
</dbReference>
<dbReference type="InterPro" id="IPR038762">
    <property type="entry name" value="ABM_predict"/>
</dbReference>
<sequence>MPTEPLTFLVTRRVDPARQQDFTRWMLAGETLAGGFDGFLGAGLFAPPPGDNTWQIVFRFADAASLELWMHAPERSDWLASGTHLVQQSDIRCASGLDGWFVSPPPRWKQAVAVWLAFFPVSLLMNAVLGEWLAGLPLLLRVLLSTLLLTPLMVCVIIPWVTRLLANWLQPASPAYPRQHPGLP</sequence>
<protein>
    <submittedName>
        <fullName evidence="2">Antibiotic biosynthesis monooxygenase</fullName>
    </submittedName>
</protein>
<keyword evidence="1" id="KW-0812">Transmembrane</keyword>
<feature type="transmembrane region" description="Helical" evidence="1">
    <location>
        <begin position="112"/>
        <end position="132"/>
    </location>
</feature>
<reference evidence="2 3" key="1">
    <citation type="submission" date="2019-12" db="EMBL/GenBank/DDBJ databases">
        <title>Neisseriaceae gen. nov. sp. Genome sequencing and assembly.</title>
        <authorList>
            <person name="Liu Z."/>
            <person name="Li A."/>
        </authorList>
    </citation>
    <scope>NUCLEOTIDE SEQUENCE [LARGE SCALE GENOMIC DNA]</scope>
    <source>
        <strain evidence="2 3">B2N2-7</strain>
    </source>
</reference>